<evidence type="ECO:0000313" key="2">
    <source>
        <dbReference type="EnsemblPlants" id="ORUFI10G13430.1"/>
    </source>
</evidence>
<reference evidence="3" key="1">
    <citation type="submission" date="2013-06" db="EMBL/GenBank/DDBJ databases">
        <authorList>
            <person name="Zhao Q."/>
        </authorList>
    </citation>
    <scope>NUCLEOTIDE SEQUENCE</scope>
    <source>
        <strain evidence="3">cv. W1943</strain>
    </source>
</reference>
<keyword evidence="3" id="KW-1185">Reference proteome</keyword>
<evidence type="ECO:0000256" key="1">
    <source>
        <dbReference type="SAM" id="MobiDB-lite"/>
    </source>
</evidence>
<dbReference type="Gramene" id="ORUFI10G13430.1">
    <property type="protein sequence ID" value="ORUFI10G13430.1"/>
    <property type="gene ID" value="ORUFI10G13430"/>
</dbReference>
<dbReference type="EnsemblPlants" id="ORUFI10G13430.1">
    <property type="protein sequence ID" value="ORUFI10G13430.1"/>
    <property type="gene ID" value="ORUFI10G13430"/>
</dbReference>
<dbReference type="Proteomes" id="UP000008022">
    <property type="component" value="Unassembled WGS sequence"/>
</dbReference>
<feature type="region of interest" description="Disordered" evidence="1">
    <location>
        <begin position="112"/>
        <end position="132"/>
    </location>
</feature>
<reference evidence="2" key="2">
    <citation type="submission" date="2015-06" db="UniProtKB">
        <authorList>
            <consortium name="EnsemblPlants"/>
        </authorList>
    </citation>
    <scope>IDENTIFICATION</scope>
</reference>
<name>A0A0E0R073_ORYRU</name>
<evidence type="ECO:0000313" key="3">
    <source>
        <dbReference type="Proteomes" id="UP000008022"/>
    </source>
</evidence>
<organism evidence="2 3">
    <name type="scientific">Oryza rufipogon</name>
    <name type="common">Brownbeard rice</name>
    <name type="synonym">Asian wild rice</name>
    <dbReference type="NCBI Taxonomy" id="4529"/>
    <lineage>
        <taxon>Eukaryota</taxon>
        <taxon>Viridiplantae</taxon>
        <taxon>Streptophyta</taxon>
        <taxon>Embryophyta</taxon>
        <taxon>Tracheophyta</taxon>
        <taxon>Spermatophyta</taxon>
        <taxon>Magnoliopsida</taxon>
        <taxon>Liliopsida</taxon>
        <taxon>Poales</taxon>
        <taxon>Poaceae</taxon>
        <taxon>BOP clade</taxon>
        <taxon>Oryzoideae</taxon>
        <taxon>Oryzeae</taxon>
        <taxon>Oryzinae</taxon>
        <taxon>Oryza</taxon>
    </lineage>
</organism>
<proteinExistence type="predicted"/>
<accession>A0A0E0R073</accession>
<protein>
    <submittedName>
        <fullName evidence="2">Uncharacterized protein</fullName>
    </submittedName>
</protein>
<sequence>MQTFFGAHTSCHTTTSWIIPLPSHTLCPHSCALGKNFPVGHPSQNCSRLRRISRSVTHPKIALGQARLISEFFRDRLPEKKLQDMSILLILLSLELGYHILLPPPACRSFPHRPRAAPSPTARNSSPCRLRAAPPALPPCTVDLAEKRER</sequence>
<dbReference type="HOGENOM" id="CLU_1743521_0_0_1"/>
<dbReference type="AlphaFoldDB" id="A0A0E0R073"/>